<gene>
    <name evidence="7" type="ORF">AMD01_08280</name>
</gene>
<evidence type="ECO:0000256" key="1">
    <source>
        <dbReference type="ARBA" id="ARBA00004141"/>
    </source>
</evidence>
<organism evidence="7 8">
    <name type="scientific">Priestia koreensis</name>
    <dbReference type="NCBI Taxonomy" id="284581"/>
    <lineage>
        <taxon>Bacteria</taxon>
        <taxon>Bacillati</taxon>
        <taxon>Bacillota</taxon>
        <taxon>Bacilli</taxon>
        <taxon>Bacillales</taxon>
        <taxon>Bacillaceae</taxon>
        <taxon>Priestia</taxon>
    </lineage>
</organism>
<dbReference type="Proteomes" id="UP000037558">
    <property type="component" value="Unassembled WGS sequence"/>
</dbReference>
<evidence type="ECO:0000256" key="4">
    <source>
        <dbReference type="ARBA" id="ARBA00022989"/>
    </source>
</evidence>
<feature type="transmembrane region" description="Helical" evidence="6">
    <location>
        <begin position="39"/>
        <end position="58"/>
    </location>
</feature>
<evidence type="ECO:0008006" key="9">
    <source>
        <dbReference type="Google" id="ProtNLM"/>
    </source>
</evidence>
<evidence type="ECO:0000313" key="7">
    <source>
        <dbReference type="EMBL" id="KOO46904.1"/>
    </source>
</evidence>
<dbReference type="CDD" id="cd10432">
    <property type="entry name" value="BI-1-like_bacterial"/>
    <property type="match status" value="1"/>
</dbReference>
<feature type="transmembrane region" description="Helical" evidence="6">
    <location>
        <begin position="150"/>
        <end position="171"/>
    </location>
</feature>
<comment type="subcellular location">
    <subcellularLocation>
        <location evidence="1">Membrane</location>
        <topology evidence="1">Multi-pass membrane protein</topology>
    </subcellularLocation>
</comment>
<dbReference type="PANTHER" id="PTHR23291">
    <property type="entry name" value="BAX INHIBITOR-RELATED"/>
    <property type="match status" value="1"/>
</dbReference>
<dbReference type="OrthoDB" id="9793828at2"/>
<feature type="transmembrane region" description="Helical" evidence="6">
    <location>
        <begin position="183"/>
        <end position="203"/>
    </location>
</feature>
<comment type="similarity">
    <text evidence="2 6">Belongs to the BI1 family.</text>
</comment>
<keyword evidence="3 6" id="KW-0812">Transmembrane</keyword>
<dbReference type="Pfam" id="PF01027">
    <property type="entry name" value="Bax1-I"/>
    <property type="match status" value="1"/>
</dbReference>
<protein>
    <recommendedName>
        <fullName evidence="9">Modulator of FtsH protease</fullName>
    </recommendedName>
</protein>
<evidence type="ECO:0000256" key="2">
    <source>
        <dbReference type="ARBA" id="ARBA00010350"/>
    </source>
</evidence>
<keyword evidence="5 6" id="KW-0472">Membrane</keyword>
<dbReference type="GO" id="GO:0005886">
    <property type="term" value="C:plasma membrane"/>
    <property type="evidence" value="ECO:0007669"/>
    <property type="project" value="TreeGrafter"/>
</dbReference>
<name>A0A0M0L792_9BACI</name>
<dbReference type="AlphaFoldDB" id="A0A0M0L792"/>
<dbReference type="PANTHER" id="PTHR23291:SF50">
    <property type="entry name" value="PROTEIN LIFEGUARD 4"/>
    <property type="match status" value="1"/>
</dbReference>
<dbReference type="EMBL" id="LILC01000011">
    <property type="protein sequence ID" value="KOO46904.1"/>
    <property type="molecule type" value="Genomic_DNA"/>
</dbReference>
<dbReference type="RefSeq" id="WP_053400913.1">
    <property type="nucleotide sequence ID" value="NZ_JAUKEN010000001.1"/>
</dbReference>
<evidence type="ECO:0000256" key="5">
    <source>
        <dbReference type="ARBA" id="ARBA00023136"/>
    </source>
</evidence>
<accession>A0A0M0L792</accession>
<comment type="caution">
    <text evidence="7">The sequence shown here is derived from an EMBL/GenBank/DDBJ whole genome shotgun (WGS) entry which is preliminary data.</text>
</comment>
<evidence type="ECO:0000256" key="3">
    <source>
        <dbReference type="ARBA" id="ARBA00022692"/>
    </source>
</evidence>
<feature type="transmembrane region" description="Helical" evidence="6">
    <location>
        <begin position="95"/>
        <end position="114"/>
    </location>
</feature>
<evidence type="ECO:0000256" key="6">
    <source>
        <dbReference type="RuleBase" id="RU004379"/>
    </source>
</evidence>
<sequence length="213" mass="23428">MEALHVQSRSLFQKVLVTFIISLLIATVGLYVGQYVPPALMLPLAVVEIGMLIAAFWLRKKKMVGYAFVYVFTFISGITLYPTISYYLSQTGANIVLTAFGISAGTFIVFGFIGTKTKKDLSFLGSFLLVAVLALIVGSIIAMFSPMTSTGVLIFSMIGAVVFSLYILYDFNQMKQHGISEEAVPLLALNLYLDFINLFLYVLRILGVLNSDD</sequence>
<feature type="transmembrane region" description="Helical" evidence="6">
    <location>
        <begin position="12"/>
        <end position="33"/>
    </location>
</feature>
<feature type="transmembrane region" description="Helical" evidence="6">
    <location>
        <begin position="65"/>
        <end position="89"/>
    </location>
</feature>
<dbReference type="InterPro" id="IPR006214">
    <property type="entry name" value="Bax_inhibitor_1-related"/>
</dbReference>
<proteinExistence type="inferred from homology"/>
<keyword evidence="4 6" id="KW-1133">Transmembrane helix</keyword>
<feature type="transmembrane region" description="Helical" evidence="6">
    <location>
        <begin position="121"/>
        <end position="144"/>
    </location>
</feature>
<dbReference type="STRING" id="284581.AMD01_08280"/>
<keyword evidence="8" id="KW-1185">Reference proteome</keyword>
<dbReference type="PATRIC" id="fig|284581.3.peg.3710"/>
<evidence type="ECO:0000313" key="8">
    <source>
        <dbReference type="Proteomes" id="UP000037558"/>
    </source>
</evidence>
<reference evidence="8" key="1">
    <citation type="submission" date="2015-08" db="EMBL/GenBank/DDBJ databases">
        <title>Fjat-14210 dsm16467.</title>
        <authorList>
            <person name="Liu B."/>
            <person name="Wang J."/>
            <person name="Zhu Y."/>
            <person name="Liu G."/>
            <person name="Chen Q."/>
            <person name="Chen Z."/>
            <person name="Lan J."/>
            <person name="Che J."/>
            <person name="Ge C."/>
            <person name="Shi H."/>
            <person name="Pan Z."/>
            <person name="Liu X."/>
        </authorList>
    </citation>
    <scope>NUCLEOTIDE SEQUENCE [LARGE SCALE GENOMIC DNA]</scope>
    <source>
        <strain evidence="8">DSM 16467</strain>
    </source>
</reference>